<dbReference type="InterPro" id="IPR058627">
    <property type="entry name" value="MdtA-like_C"/>
</dbReference>
<comment type="similarity">
    <text evidence="2">Belongs to the membrane fusion protein (MFP) (TC 8.A.1) family.</text>
</comment>
<evidence type="ECO:0000259" key="9">
    <source>
        <dbReference type="Pfam" id="PF25967"/>
    </source>
</evidence>
<feature type="domain" description="Multidrug resistance protein MdtA-like barrel-sandwich hybrid" evidence="7">
    <location>
        <begin position="73"/>
        <end position="200"/>
    </location>
</feature>
<evidence type="ECO:0000256" key="4">
    <source>
        <dbReference type="SAM" id="Coils"/>
    </source>
</evidence>
<dbReference type="AlphaFoldDB" id="A0A5C0VLB9"/>
<dbReference type="SUPFAM" id="SSF111369">
    <property type="entry name" value="HlyD-like secretion proteins"/>
    <property type="match status" value="1"/>
</dbReference>
<reference evidence="10 11" key="1">
    <citation type="submission" date="2019-08" db="EMBL/GenBank/DDBJ databases">
        <title>Pedobacter sp. nov., isolated from Han river, South Korea.</title>
        <authorList>
            <person name="Lee D.-H."/>
            <person name="Kim Y.-S."/>
            <person name="Hwang E.-M."/>
            <person name="Le Tran T.C."/>
            <person name="Cha C.-J."/>
        </authorList>
    </citation>
    <scope>NUCLEOTIDE SEQUENCE [LARGE SCALE GENOMIC DNA]</scope>
    <source>
        <strain evidence="10 11">CJ43</strain>
    </source>
</reference>
<evidence type="ECO:0000313" key="11">
    <source>
        <dbReference type="Proteomes" id="UP000323653"/>
    </source>
</evidence>
<comment type="subcellular location">
    <subcellularLocation>
        <location evidence="1">Cell envelope</location>
    </subcellularLocation>
</comment>
<dbReference type="InterPro" id="IPR058625">
    <property type="entry name" value="MdtA-like_BSH"/>
</dbReference>
<dbReference type="InterPro" id="IPR058792">
    <property type="entry name" value="Beta-barrel_RND_2"/>
</dbReference>
<proteinExistence type="inferred from homology"/>
<name>A0A5C0VLB9_9SPHI</name>
<feature type="domain" description="Multidrug resistance protein MdtA-like alpha-helical hairpin" evidence="6">
    <location>
        <begin position="109"/>
        <end position="166"/>
    </location>
</feature>
<evidence type="ECO:0000313" key="10">
    <source>
        <dbReference type="EMBL" id="QEK52939.1"/>
    </source>
</evidence>
<dbReference type="InterPro" id="IPR058624">
    <property type="entry name" value="MdtA-like_HH"/>
</dbReference>
<dbReference type="EMBL" id="CP043329">
    <property type="protein sequence ID" value="QEK52939.1"/>
    <property type="molecule type" value="Genomic_DNA"/>
</dbReference>
<dbReference type="Pfam" id="PF25917">
    <property type="entry name" value="BSH_RND"/>
    <property type="match status" value="1"/>
</dbReference>
<evidence type="ECO:0000256" key="3">
    <source>
        <dbReference type="ARBA" id="ARBA00022448"/>
    </source>
</evidence>
<feature type="transmembrane region" description="Helical" evidence="5">
    <location>
        <begin position="6"/>
        <end position="23"/>
    </location>
</feature>
<evidence type="ECO:0000256" key="2">
    <source>
        <dbReference type="ARBA" id="ARBA00009477"/>
    </source>
</evidence>
<dbReference type="PANTHER" id="PTHR30469">
    <property type="entry name" value="MULTIDRUG RESISTANCE PROTEIN MDTA"/>
    <property type="match status" value="1"/>
</dbReference>
<dbReference type="GO" id="GO:0015562">
    <property type="term" value="F:efflux transmembrane transporter activity"/>
    <property type="evidence" value="ECO:0007669"/>
    <property type="project" value="TreeGrafter"/>
</dbReference>
<keyword evidence="5" id="KW-0812">Transmembrane</keyword>
<sequence>MKTKYIIYVLIIGLLGYMIYNRLSKSSETKGPKGGATGTPAGGGAPIGVSGIIVKPTQFSNIVSVSGTIEANEQVQIRSEISGLIRSINFTEGSTVNKGALLIKIDDRELQAQLAQALTREKLASETESRSKKLLQSEAISQEEYDNALAELRSLQAQSQLVRAQLSKTEIRAPFSGKIGLRSISNGAYITPTTAIVNLVNTNPVKITFSVPEKYAKRVNEGSSISFTVAGSRETYSAKVYAIEPAVDIATRTLILRARADNPNGTLLPGTFANVNLPLENIKDAILVPTEAVVPILNGKQVFIAENGKAKAIKIESDVRTDKEVLVSAGLKAGDTVLTSGVMALKPDAPVKVSVKNK</sequence>
<dbReference type="Gene3D" id="2.40.30.170">
    <property type="match status" value="1"/>
</dbReference>
<dbReference type="Pfam" id="PF25954">
    <property type="entry name" value="Beta-barrel_RND_2"/>
    <property type="match status" value="1"/>
</dbReference>
<keyword evidence="5" id="KW-0472">Membrane</keyword>
<dbReference type="NCBIfam" id="TIGR01730">
    <property type="entry name" value="RND_mfp"/>
    <property type="match status" value="1"/>
</dbReference>
<organism evidence="10 11">
    <name type="scientific">Pedobacter aquae</name>
    <dbReference type="NCBI Taxonomy" id="2605747"/>
    <lineage>
        <taxon>Bacteria</taxon>
        <taxon>Pseudomonadati</taxon>
        <taxon>Bacteroidota</taxon>
        <taxon>Sphingobacteriia</taxon>
        <taxon>Sphingobacteriales</taxon>
        <taxon>Sphingobacteriaceae</taxon>
        <taxon>Pedobacter</taxon>
    </lineage>
</organism>
<dbReference type="GO" id="GO:1990281">
    <property type="term" value="C:efflux pump complex"/>
    <property type="evidence" value="ECO:0007669"/>
    <property type="project" value="TreeGrafter"/>
</dbReference>
<dbReference type="KEGG" id="pej:FYC62_15605"/>
<protein>
    <submittedName>
        <fullName evidence="10">Efflux RND transporter periplasmic adaptor subunit</fullName>
    </submittedName>
</protein>
<dbReference type="FunFam" id="2.40.30.170:FF:000010">
    <property type="entry name" value="Efflux RND transporter periplasmic adaptor subunit"/>
    <property type="match status" value="1"/>
</dbReference>
<dbReference type="PANTHER" id="PTHR30469:SF36">
    <property type="entry name" value="BLL3903 PROTEIN"/>
    <property type="match status" value="1"/>
</dbReference>
<dbReference type="Pfam" id="PF25876">
    <property type="entry name" value="HH_MFP_RND"/>
    <property type="match status" value="1"/>
</dbReference>
<evidence type="ECO:0000256" key="1">
    <source>
        <dbReference type="ARBA" id="ARBA00004196"/>
    </source>
</evidence>
<gene>
    <name evidence="10" type="ORF">FYC62_15605</name>
</gene>
<feature type="coiled-coil region" evidence="4">
    <location>
        <begin position="138"/>
        <end position="165"/>
    </location>
</feature>
<dbReference type="Gene3D" id="2.40.50.100">
    <property type="match status" value="1"/>
</dbReference>
<feature type="domain" description="CusB-like beta-barrel" evidence="8">
    <location>
        <begin position="207"/>
        <end position="277"/>
    </location>
</feature>
<keyword evidence="3" id="KW-0813">Transport</keyword>
<feature type="domain" description="Multidrug resistance protein MdtA-like C-terminal permuted SH3" evidence="9">
    <location>
        <begin position="284"/>
        <end position="342"/>
    </location>
</feature>
<accession>A0A5C0VLB9</accession>
<evidence type="ECO:0000259" key="8">
    <source>
        <dbReference type="Pfam" id="PF25954"/>
    </source>
</evidence>
<keyword evidence="11" id="KW-1185">Reference proteome</keyword>
<keyword evidence="5" id="KW-1133">Transmembrane helix</keyword>
<evidence type="ECO:0000259" key="7">
    <source>
        <dbReference type="Pfam" id="PF25917"/>
    </source>
</evidence>
<dbReference type="Proteomes" id="UP000323653">
    <property type="component" value="Chromosome"/>
</dbReference>
<dbReference type="Pfam" id="PF25967">
    <property type="entry name" value="RND-MFP_C"/>
    <property type="match status" value="1"/>
</dbReference>
<dbReference type="RefSeq" id="WP_149075610.1">
    <property type="nucleotide sequence ID" value="NZ_CP043329.1"/>
</dbReference>
<evidence type="ECO:0000256" key="5">
    <source>
        <dbReference type="SAM" id="Phobius"/>
    </source>
</evidence>
<dbReference type="InterPro" id="IPR006143">
    <property type="entry name" value="RND_pump_MFP"/>
</dbReference>
<dbReference type="Gene3D" id="2.40.420.20">
    <property type="match status" value="1"/>
</dbReference>
<evidence type="ECO:0000259" key="6">
    <source>
        <dbReference type="Pfam" id="PF25876"/>
    </source>
</evidence>
<dbReference type="Gene3D" id="1.10.287.470">
    <property type="entry name" value="Helix hairpin bin"/>
    <property type="match status" value="1"/>
</dbReference>
<keyword evidence="4" id="KW-0175">Coiled coil</keyword>